<feature type="domain" description="Core shell protein Gag P30" evidence="1">
    <location>
        <begin position="75"/>
        <end position="204"/>
    </location>
</feature>
<dbReference type="Ensembl" id="ENSZALT00000002983.1">
    <property type="protein sequence ID" value="ENSZALP00000001632.1"/>
    <property type="gene ID" value="ENSZALG00000001946.1"/>
</dbReference>
<dbReference type="AlphaFoldDB" id="A0A8D2M3L5"/>
<name>A0A8D2M3L5_ZONAL</name>
<sequence>MIKEKTVPPIPREVEDAVIPSVWETDIPGKSKLAQPVHVELKEGARAVQVKQYPIKPEARVEGPVFVKVPFSLADLVIWKQSAGTYRENPDKMACIVKMVIKTQNPDWDDIQVILDTLMDCTEKEMVLKAAKERAREDTRNGLVTGNLDVNFPIEDPNRDPNLLCNMRKLRKYQQWIQTEVQNAVPKTINWSKLYEVQQEKKES</sequence>
<protein>
    <recommendedName>
        <fullName evidence="1">Core shell protein Gag P30 domain-containing protein</fullName>
    </recommendedName>
</protein>
<reference evidence="2" key="1">
    <citation type="submission" date="2025-08" db="UniProtKB">
        <authorList>
            <consortium name="Ensembl"/>
        </authorList>
    </citation>
    <scope>IDENTIFICATION</scope>
</reference>
<evidence type="ECO:0000313" key="3">
    <source>
        <dbReference type="Proteomes" id="UP000694413"/>
    </source>
</evidence>
<organism evidence="2 3">
    <name type="scientific">Zonotrichia albicollis</name>
    <name type="common">White-throated sparrow</name>
    <name type="synonym">Fringilla albicollis</name>
    <dbReference type="NCBI Taxonomy" id="44394"/>
    <lineage>
        <taxon>Eukaryota</taxon>
        <taxon>Metazoa</taxon>
        <taxon>Chordata</taxon>
        <taxon>Craniata</taxon>
        <taxon>Vertebrata</taxon>
        <taxon>Euteleostomi</taxon>
        <taxon>Archelosauria</taxon>
        <taxon>Archosauria</taxon>
        <taxon>Dinosauria</taxon>
        <taxon>Saurischia</taxon>
        <taxon>Theropoda</taxon>
        <taxon>Coelurosauria</taxon>
        <taxon>Aves</taxon>
        <taxon>Neognathae</taxon>
        <taxon>Neoaves</taxon>
        <taxon>Telluraves</taxon>
        <taxon>Australaves</taxon>
        <taxon>Passeriformes</taxon>
        <taxon>Passerellidae</taxon>
        <taxon>Zonotrichia</taxon>
    </lineage>
</organism>
<dbReference type="InterPro" id="IPR008919">
    <property type="entry name" value="Retrov_capsid_N"/>
</dbReference>
<dbReference type="SUPFAM" id="SSF47943">
    <property type="entry name" value="Retrovirus capsid protein, N-terminal core domain"/>
    <property type="match status" value="1"/>
</dbReference>
<proteinExistence type="predicted"/>
<evidence type="ECO:0000313" key="2">
    <source>
        <dbReference type="Ensembl" id="ENSZALP00000001632.1"/>
    </source>
</evidence>
<keyword evidence="3" id="KW-1185">Reference proteome</keyword>
<dbReference type="Gene3D" id="1.10.375.10">
    <property type="entry name" value="Human Immunodeficiency Virus Type 1 Capsid Protein"/>
    <property type="match status" value="1"/>
</dbReference>
<dbReference type="Pfam" id="PF02093">
    <property type="entry name" value="Gag_p30"/>
    <property type="match status" value="1"/>
</dbReference>
<dbReference type="GO" id="GO:0019068">
    <property type="term" value="P:virion assembly"/>
    <property type="evidence" value="ECO:0007669"/>
    <property type="project" value="InterPro"/>
</dbReference>
<evidence type="ECO:0000259" key="1">
    <source>
        <dbReference type="Pfam" id="PF02093"/>
    </source>
</evidence>
<dbReference type="PANTHER" id="PTHR33166">
    <property type="entry name" value="GAG_P30 DOMAIN-CONTAINING PROTEIN"/>
    <property type="match status" value="1"/>
</dbReference>
<dbReference type="InterPro" id="IPR003036">
    <property type="entry name" value="Gag_P30"/>
</dbReference>
<dbReference type="Proteomes" id="UP000694413">
    <property type="component" value="Unassembled WGS sequence"/>
</dbReference>
<reference evidence="2" key="2">
    <citation type="submission" date="2025-09" db="UniProtKB">
        <authorList>
            <consortium name="Ensembl"/>
        </authorList>
    </citation>
    <scope>IDENTIFICATION</scope>
</reference>
<accession>A0A8D2M3L5</accession>
<dbReference type="InterPro" id="IPR050462">
    <property type="entry name" value="Retroviral_Gag-Pol_poly"/>
</dbReference>